<evidence type="ECO:0000256" key="1">
    <source>
        <dbReference type="ARBA" id="ARBA00004651"/>
    </source>
</evidence>
<dbReference type="EMBL" id="MOMC01000024">
    <property type="protein sequence ID" value="ONH30619.1"/>
    <property type="molecule type" value="Genomic_DNA"/>
</dbReference>
<dbReference type="AlphaFoldDB" id="A0A1V2ICK3"/>
<dbReference type="RefSeq" id="WP_076816725.1">
    <property type="nucleotide sequence ID" value="NZ_MOMC01000024.1"/>
</dbReference>
<dbReference type="InterPro" id="IPR002797">
    <property type="entry name" value="Polysacc_synth"/>
</dbReference>
<dbReference type="Proteomes" id="UP000188929">
    <property type="component" value="Unassembled WGS sequence"/>
</dbReference>
<evidence type="ECO:0000256" key="5">
    <source>
        <dbReference type="ARBA" id="ARBA00023136"/>
    </source>
</evidence>
<reference evidence="8" key="1">
    <citation type="submission" date="2016-10" db="EMBL/GenBank/DDBJ databases">
        <title>Frankia sp. NRRL B-16386 Genome sequencing.</title>
        <authorList>
            <person name="Ghodhbane-Gtari F."/>
            <person name="Swanson E."/>
            <person name="Gueddou A."/>
            <person name="Hezbri K."/>
            <person name="Ktari K."/>
            <person name="Nouioui I."/>
            <person name="Morris K."/>
            <person name="Simpson S."/>
            <person name="Abebe-Akele F."/>
            <person name="Thomas K."/>
            <person name="Gtari M."/>
            <person name="Tisa L.S."/>
        </authorList>
    </citation>
    <scope>NUCLEOTIDE SEQUENCE [LARGE SCALE GENOMIC DNA]</scope>
    <source>
        <strain evidence="8">NRRL B-16386</strain>
    </source>
</reference>
<evidence type="ECO:0000256" key="6">
    <source>
        <dbReference type="SAM" id="Phobius"/>
    </source>
</evidence>
<keyword evidence="3 6" id="KW-0812">Transmembrane</keyword>
<dbReference type="InterPro" id="IPR050833">
    <property type="entry name" value="Poly_Biosynth_Transport"/>
</dbReference>
<feature type="transmembrane region" description="Helical" evidence="6">
    <location>
        <begin position="93"/>
        <end position="116"/>
    </location>
</feature>
<feature type="transmembrane region" description="Helical" evidence="6">
    <location>
        <begin position="128"/>
        <end position="147"/>
    </location>
</feature>
<accession>A0A1V2ICK3</accession>
<organism evidence="7 8">
    <name type="scientific">Pseudofrankia asymbiotica</name>
    <dbReference type="NCBI Taxonomy" id="1834516"/>
    <lineage>
        <taxon>Bacteria</taxon>
        <taxon>Bacillati</taxon>
        <taxon>Actinomycetota</taxon>
        <taxon>Actinomycetes</taxon>
        <taxon>Frankiales</taxon>
        <taxon>Frankiaceae</taxon>
        <taxon>Pseudofrankia</taxon>
    </lineage>
</organism>
<feature type="transmembrane region" description="Helical" evidence="6">
    <location>
        <begin position="159"/>
        <end position="178"/>
    </location>
</feature>
<feature type="transmembrane region" description="Helical" evidence="6">
    <location>
        <begin position="300"/>
        <end position="323"/>
    </location>
</feature>
<feature type="transmembrane region" description="Helical" evidence="6">
    <location>
        <begin position="57"/>
        <end position="81"/>
    </location>
</feature>
<evidence type="ECO:0000313" key="8">
    <source>
        <dbReference type="Proteomes" id="UP000188929"/>
    </source>
</evidence>
<feature type="transmembrane region" description="Helical" evidence="6">
    <location>
        <begin position="407"/>
        <end position="429"/>
    </location>
</feature>
<feature type="transmembrane region" description="Helical" evidence="6">
    <location>
        <begin position="335"/>
        <end position="356"/>
    </location>
</feature>
<dbReference type="OrthoDB" id="3218451at2"/>
<dbReference type="PANTHER" id="PTHR30250:SF26">
    <property type="entry name" value="PSMA PROTEIN"/>
    <property type="match status" value="1"/>
</dbReference>
<evidence type="ECO:0000256" key="4">
    <source>
        <dbReference type="ARBA" id="ARBA00022989"/>
    </source>
</evidence>
<dbReference type="GO" id="GO:0005886">
    <property type="term" value="C:plasma membrane"/>
    <property type="evidence" value="ECO:0007669"/>
    <property type="project" value="UniProtKB-SubCell"/>
</dbReference>
<evidence type="ECO:0000256" key="2">
    <source>
        <dbReference type="ARBA" id="ARBA00022475"/>
    </source>
</evidence>
<feature type="transmembrane region" description="Helical" evidence="6">
    <location>
        <begin position="254"/>
        <end position="279"/>
    </location>
</feature>
<evidence type="ECO:0000313" key="7">
    <source>
        <dbReference type="EMBL" id="ONH30619.1"/>
    </source>
</evidence>
<comment type="caution">
    <text evidence="7">The sequence shown here is derived from an EMBL/GenBank/DDBJ whole genome shotgun (WGS) entry which is preliminary data.</text>
</comment>
<protein>
    <submittedName>
        <fullName evidence="7">Polysaccharide biosynthesis protein</fullName>
    </submittedName>
</protein>
<feature type="transmembrane region" description="Helical" evidence="6">
    <location>
        <begin position="223"/>
        <end position="248"/>
    </location>
</feature>
<keyword evidence="8" id="KW-1185">Reference proteome</keyword>
<feature type="transmembrane region" description="Helical" evidence="6">
    <location>
        <begin position="184"/>
        <end position="202"/>
    </location>
</feature>
<dbReference type="PANTHER" id="PTHR30250">
    <property type="entry name" value="PST FAMILY PREDICTED COLANIC ACID TRANSPORTER"/>
    <property type="match status" value="1"/>
</dbReference>
<keyword evidence="5 6" id="KW-0472">Membrane</keyword>
<dbReference type="STRING" id="1834516.BL253_12830"/>
<feature type="transmembrane region" description="Helical" evidence="6">
    <location>
        <begin position="21"/>
        <end position="45"/>
    </location>
</feature>
<keyword evidence="4 6" id="KW-1133">Transmembrane helix</keyword>
<proteinExistence type="predicted"/>
<sequence length="456" mass="46711">MTRAKHRLPRVHRRGGYLASVGATAATSVAVSGLGAAGGLILARYLGPSGRGTYAVIASYMLAAATIGECGLTYAVCYTVARNRADARDTVRTGMAMLLGLGFLVGAVGIAAAPLVVDDHAMVSAFRLAFAAQPLVFGAAAWVFALQATRLGSWNVTRALQPIGYSAAVVALALADLLTVERAVLCLIGSIGLQAVAAAVLCRQALPGRGRLRRSVGRELARYGGASMISSVSYLLNTTLDLLLLAVIVQPAQVGHYAVAVSMATLPQPVCAAFGNVAMPRLAAGRATVAHGPAAAADRRVVLAAVGASLVIGVLCIGVLSVVAPLVVHVVLGPAYAPSLELFWLLAPGAAVLGCNRATDDVLRGLGRTLAVARCEWTGTVLTVVLLATLVPTIGVAGAAIASSAAYLVTFVLLLQVALRAVGVTARSVPARLHRVTRRGRKDWITVPSESGRGNA</sequence>
<evidence type="ECO:0000256" key="3">
    <source>
        <dbReference type="ARBA" id="ARBA00022692"/>
    </source>
</evidence>
<gene>
    <name evidence="7" type="ORF">BL253_12830</name>
</gene>
<name>A0A1V2ICK3_9ACTN</name>
<dbReference type="Pfam" id="PF01943">
    <property type="entry name" value="Polysacc_synt"/>
    <property type="match status" value="1"/>
</dbReference>
<keyword evidence="2" id="KW-1003">Cell membrane</keyword>
<comment type="subcellular location">
    <subcellularLocation>
        <location evidence="1">Cell membrane</location>
        <topology evidence="1">Multi-pass membrane protein</topology>
    </subcellularLocation>
</comment>
<feature type="transmembrane region" description="Helical" evidence="6">
    <location>
        <begin position="377"/>
        <end position="401"/>
    </location>
</feature>